<keyword evidence="3" id="KW-1185">Reference proteome</keyword>
<dbReference type="PANTHER" id="PTHR47129">
    <property type="entry name" value="QUINONE OXIDOREDUCTASE 2"/>
    <property type="match status" value="1"/>
</dbReference>
<gene>
    <name evidence="2" type="ORF">SAMN04488102_102142</name>
</gene>
<proteinExistence type="predicted"/>
<sequence length="286" mass="32375">MRYTITGATGRLGKEVMTVALNNLSAEDLRVSVRNVDKAEDFKEQGVEVKKADYRKKSELVSAWQGTDVLIYIPSIVHPSFERLPEIENVVTAAEEAQVKQLIFISFYADQENNPFQMSPFYGYASRRLASSSLSYTIIKNAMYADPLVGYLPELIERGKVVYPVPHEKVSYISREDSAKAIVEVARDETLQNRIYTLTQDRSYTMRELADTLSEVLTEKIAFDPMSLEEFAETYDEPEGFGVLLASMYEAANQGLLDIVTDDFRTITGRKAESLVSYLNRHYPKG</sequence>
<dbReference type="SUPFAM" id="SSF51735">
    <property type="entry name" value="NAD(P)-binding Rossmann-fold domains"/>
    <property type="match status" value="1"/>
</dbReference>
<dbReference type="InterPro" id="IPR052718">
    <property type="entry name" value="NmrA-type_oxidoreductase"/>
</dbReference>
<dbReference type="AlphaFoldDB" id="A0A1I1FRH4"/>
<dbReference type="InterPro" id="IPR036291">
    <property type="entry name" value="NAD(P)-bd_dom_sf"/>
</dbReference>
<dbReference type="InterPro" id="IPR016040">
    <property type="entry name" value="NAD(P)-bd_dom"/>
</dbReference>
<dbReference type="EMBL" id="FOLT01000002">
    <property type="protein sequence ID" value="SFB99693.1"/>
    <property type="molecule type" value="Genomic_DNA"/>
</dbReference>
<evidence type="ECO:0000259" key="1">
    <source>
        <dbReference type="Pfam" id="PF13460"/>
    </source>
</evidence>
<dbReference type="Gene3D" id="3.40.50.720">
    <property type="entry name" value="NAD(P)-binding Rossmann-like Domain"/>
    <property type="match status" value="1"/>
</dbReference>
<name>A0A1I1FRH4_9LACT</name>
<reference evidence="3" key="1">
    <citation type="submission" date="2016-10" db="EMBL/GenBank/DDBJ databases">
        <authorList>
            <person name="Varghese N."/>
            <person name="Submissions S."/>
        </authorList>
    </citation>
    <scope>NUCLEOTIDE SEQUENCE [LARGE SCALE GENOMIC DNA]</scope>
    <source>
        <strain evidence="3">DSM 23664</strain>
    </source>
</reference>
<dbReference type="STRING" id="753702.SAMN04488102_102142"/>
<dbReference type="RefSeq" id="WP_091528453.1">
    <property type="nucleotide sequence ID" value="NZ_FOLT01000002.1"/>
</dbReference>
<evidence type="ECO:0000313" key="2">
    <source>
        <dbReference type="EMBL" id="SFB99693.1"/>
    </source>
</evidence>
<dbReference type="OrthoDB" id="152510at2"/>
<organism evidence="2 3">
    <name type="scientific">Alkalibacterium subtropicum</name>
    <dbReference type="NCBI Taxonomy" id="753702"/>
    <lineage>
        <taxon>Bacteria</taxon>
        <taxon>Bacillati</taxon>
        <taxon>Bacillota</taxon>
        <taxon>Bacilli</taxon>
        <taxon>Lactobacillales</taxon>
        <taxon>Carnobacteriaceae</taxon>
        <taxon>Alkalibacterium</taxon>
    </lineage>
</organism>
<dbReference type="PANTHER" id="PTHR47129:SF1">
    <property type="entry name" value="NMRA-LIKE DOMAIN-CONTAINING PROTEIN"/>
    <property type="match status" value="1"/>
</dbReference>
<protein>
    <submittedName>
        <fullName evidence="2">Uncharacterized conserved protein YbjT, contains NAD(P)-binding and DUF2867 domains</fullName>
    </submittedName>
</protein>
<accession>A0A1I1FRH4</accession>
<dbReference type="Gene3D" id="3.90.25.10">
    <property type="entry name" value="UDP-galactose 4-epimerase, domain 1"/>
    <property type="match status" value="1"/>
</dbReference>
<dbReference type="Pfam" id="PF13460">
    <property type="entry name" value="NAD_binding_10"/>
    <property type="match status" value="1"/>
</dbReference>
<evidence type="ECO:0000313" key="3">
    <source>
        <dbReference type="Proteomes" id="UP000199612"/>
    </source>
</evidence>
<feature type="domain" description="NAD(P)-binding" evidence="1">
    <location>
        <begin position="7"/>
        <end position="188"/>
    </location>
</feature>
<dbReference type="Proteomes" id="UP000199612">
    <property type="component" value="Unassembled WGS sequence"/>
</dbReference>